<organism evidence="2 3">
    <name type="scientific">Granulicella aggregans</name>
    <dbReference type="NCBI Taxonomy" id="474949"/>
    <lineage>
        <taxon>Bacteria</taxon>
        <taxon>Pseudomonadati</taxon>
        <taxon>Acidobacteriota</taxon>
        <taxon>Terriglobia</taxon>
        <taxon>Terriglobales</taxon>
        <taxon>Acidobacteriaceae</taxon>
        <taxon>Granulicella</taxon>
    </lineage>
</organism>
<accession>A0A7W8E3T4</accession>
<keyword evidence="3" id="KW-1185">Reference proteome</keyword>
<dbReference type="Pfam" id="PF04734">
    <property type="entry name" value="Ceramidase_alk"/>
    <property type="match status" value="1"/>
</dbReference>
<dbReference type="InterPro" id="IPR031329">
    <property type="entry name" value="NEUT/ALK_ceramidase_N"/>
</dbReference>
<dbReference type="AlphaFoldDB" id="A0A7W8E3T4"/>
<reference evidence="2 3" key="1">
    <citation type="submission" date="2020-08" db="EMBL/GenBank/DDBJ databases">
        <title>Genomic Encyclopedia of Type Strains, Phase IV (KMG-V): Genome sequencing to study the core and pangenomes of soil and plant-associated prokaryotes.</title>
        <authorList>
            <person name="Whitman W."/>
        </authorList>
    </citation>
    <scope>NUCLEOTIDE SEQUENCE [LARGE SCALE GENOMIC DNA]</scope>
    <source>
        <strain evidence="2 3">M8UP14</strain>
    </source>
</reference>
<dbReference type="RefSeq" id="WP_184217095.1">
    <property type="nucleotide sequence ID" value="NZ_JACHIP010000003.1"/>
</dbReference>
<evidence type="ECO:0000313" key="3">
    <source>
        <dbReference type="Proteomes" id="UP000540989"/>
    </source>
</evidence>
<name>A0A7W8E3T4_9BACT</name>
<dbReference type="EMBL" id="JACHIP010000003">
    <property type="protein sequence ID" value="MBB5057917.1"/>
    <property type="molecule type" value="Genomic_DNA"/>
</dbReference>
<proteinExistence type="predicted"/>
<protein>
    <recommendedName>
        <fullName evidence="1">Neutral/alkaline non-lysosomal ceramidase N-terminal domain-containing protein</fullName>
    </recommendedName>
</protein>
<evidence type="ECO:0000313" key="2">
    <source>
        <dbReference type="EMBL" id="MBB5057917.1"/>
    </source>
</evidence>
<gene>
    <name evidence="2" type="ORF">HDF16_002623</name>
</gene>
<sequence length="445" mass="47487">MPDSWKIGIASRCITPPVGGQMAGFDARKLPSNDVHDELHARALVFDAADCTVALISVEVIAVSAQFSARVRERIASATGIPAAHIILSATHTHCGPVTLNHFFNQGQPLDEVYLETLATGIANATIEAFERRRERTLKTGMVPVSGIAVNRRTADGLPVDPYAGVLLIEEGNGQPAAIAVLYACHTTVLGPNTLSITQDFPFYTLEKLRASLGVGVDALYFNGAEGDLSIGHKSDLSAVGIIDSFRTFETAQLLGKRLADAVLSGLPSLVTEPATLDVRTAHPNLALKQYAPLAKMTRAKTEALAQLVDGGDTSPEMLAKRQRSLFARIEEFYAKLYEESAEPEPKHLRVECVALRLGGMAVVTLPGEIFVRIALGIREGSPFTRTCLLGLANDYIGYVPDEQATATSGYEVVASRVPAAAGLVLQRAAIDLLVELHANGKVSA</sequence>
<dbReference type="Proteomes" id="UP000540989">
    <property type="component" value="Unassembled WGS sequence"/>
</dbReference>
<evidence type="ECO:0000259" key="1">
    <source>
        <dbReference type="Pfam" id="PF04734"/>
    </source>
</evidence>
<comment type="caution">
    <text evidence="2">The sequence shown here is derived from an EMBL/GenBank/DDBJ whole genome shotgun (WGS) entry which is preliminary data.</text>
</comment>
<feature type="domain" description="Neutral/alkaline non-lysosomal ceramidase N-terminal" evidence="1">
    <location>
        <begin position="6"/>
        <end position="153"/>
    </location>
</feature>